<feature type="domain" description="RNA polymerase sigma factor 70 region 4 type 2" evidence="8">
    <location>
        <begin position="146"/>
        <end position="198"/>
    </location>
</feature>
<evidence type="ECO:0000256" key="3">
    <source>
        <dbReference type="ARBA" id="ARBA00023082"/>
    </source>
</evidence>
<dbReference type="InterPro" id="IPR013249">
    <property type="entry name" value="RNA_pol_sigma70_r4_t2"/>
</dbReference>
<accession>A0A3A1U3S7</accession>
<evidence type="ECO:0000256" key="5">
    <source>
        <dbReference type="ARBA" id="ARBA00023163"/>
    </source>
</evidence>
<dbReference type="InterPro" id="IPR014284">
    <property type="entry name" value="RNA_pol_sigma-70_dom"/>
</dbReference>
<evidence type="ECO:0000256" key="6">
    <source>
        <dbReference type="SAM" id="MobiDB-lite"/>
    </source>
</evidence>
<dbReference type="GO" id="GO:0016987">
    <property type="term" value="F:sigma factor activity"/>
    <property type="evidence" value="ECO:0007669"/>
    <property type="project" value="UniProtKB-KW"/>
</dbReference>
<evidence type="ECO:0000256" key="2">
    <source>
        <dbReference type="ARBA" id="ARBA00023015"/>
    </source>
</evidence>
<comment type="caution">
    <text evidence="9">The sequence shown here is derived from an EMBL/GenBank/DDBJ whole genome shotgun (WGS) entry which is preliminary data.</text>
</comment>
<name>A0A3A1U3S7_9MICO</name>
<evidence type="ECO:0000313" key="10">
    <source>
        <dbReference type="Proteomes" id="UP000265742"/>
    </source>
</evidence>
<organism evidence="9 10">
    <name type="scientific">Amnibacterium setariae</name>
    <dbReference type="NCBI Taxonomy" id="2306585"/>
    <lineage>
        <taxon>Bacteria</taxon>
        <taxon>Bacillati</taxon>
        <taxon>Actinomycetota</taxon>
        <taxon>Actinomycetes</taxon>
        <taxon>Micrococcales</taxon>
        <taxon>Microbacteriaceae</taxon>
        <taxon>Amnibacterium</taxon>
    </lineage>
</organism>
<gene>
    <name evidence="9" type="ORF">D1781_13765</name>
</gene>
<feature type="domain" description="RNA polymerase sigma-70 region 2" evidence="7">
    <location>
        <begin position="57"/>
        <end position="122"/>
    </location>
</feature>
<evidence type="ECO:0000259" key="7">
    <source>
        <dbReference type="Pfam" id="PF04542"/>
    </source>
</evidence>
<dbReference type="PANTHER" id="PTHR43133:SF8">
    <property type="entry name" value="RNA POLYMERASE SIGMA FACTOR HI_1459-RELATED"/>
    <property type="match status" value="1"/>
</dbReference>
<dbReference type="CDD" id="cd06171">
    <property type="entry name" value="Sigma70_r4"/>
    <property type="match status" value="1"/>
</dbReference>
<dbReference type="Gene3D" id="1.10.10.10">
    <property type="entry name" value="Winged helix-like DNA-binding domain superfamily/Winged helix DNA-binding domain"/>
    <property type="match status" value="1"/>
</dbReference>
<protein>
    <submittedName>
        <fullName evidence="9">Sigma-70 family RNA polymerase sigma factor</fullName>
    </submittedName>
</protein>
<dbReference type="Pfam" id="PF04542">
    <property type="entry name" value="Sigma70_r2"/>
    <property type="match status" value="1"/>
</dbReference>
<dbReference type="Proteomes" id="UP000265742">
    <property type="component" value="Unassembled WGS sequence"/>
</dbReference>
<keyword evidence="10" id="KW-1185">Reference proteome</keyword>
<comment type="similarity">
    <text evidence="1">Belongs to the sigma-70 factor family. ECF subfamily.</text>
</comment>
<evidence type="ECO:0000256" key="4">
    <source>
        <dbReference type="ARBA" id="ARBA00023125"/>
    </source>
</evidence>
<proteinExistence type="inferred from homology"/>
<dbReference type="Pfam" id="PF08281">
    <property type="entry name" value="Sigma70_r4_2"/>
    <property type="match status" value="1"/>
</dbReference>
<dbReference type="NCBIfam" id="TIGR02937">
    <property type="entry name" value="sigma70-ECF"/>
    <property type="match status" value="1"/>
</dbReference>
<dbReference type="SUPFAM" id="SSF88946">
    <property type="entry name" value="Sigma2 domain of RNA polymerase sigma factors"/>
    <property type="match status" value="1"/>
</dbReference>
<dbReference type="EMBL" id="QXTG01000002">
    <property type="protein sequence ID" value="RIX28487.1"/>
    <property type="molecule type" value="Genomic_DNA"/>
</dbReference>
<dbReference type="InterPro" id="IPR013324">
    <property type="entry name" value="RNA_pol_sigma_r3/r4-like"/>
</dbReference>
<dbReference type="GO" id="GO:0003677">
    <property type="term" value="F:DNA binding"/>
    <property type="evidence" value="ECO:0007669"/>
    <property type="project" value="UniProtKB-KW"/>
</dbReference>
<keyword evidence="5" id="KW-0804">Transcription</keyword>
<dbReference type="InterPro" id="IPR036388">
    <property type="entry name" value="WH-like_DNA-bd_sf"/>
</dbReference>
<evidence type="ECO:0000313" key="9">
    <source>
        <dbReference type="EMBL" id="RIX28487.1"/>
    </source>
</evidence>
<dbReference type="SUPFAM" id="SSF88659">
    <property type="entry name" value="Sigma3 and sigma4 domains of RNA polymerase sigma factors"/>
    <property type="match status" value="1"/>
</dbReference>
<dbReference type="AlphaFoldDB" id="A0A3A1U3S7"/>
<keyword evidence="4" id="KW-0238">DNA-binding</keyword>
<feature type="region of interest" description="Disordered" evidence="6">
    <location>
        <begin position="1"/>
        <end position="21"/>
    </location>
</feature>
<evidence type="ECO:0000259" key="8">
    <source>
        <dbReference type="Pfam" id="PF08281"/>
    </source>
</evidence>
<dbReference type="PANTHER" id="PTHR43133">
    <property type="entry name" value="RNA POLYMERASE ECF-TYPE SIGMA FACTO"/>
    <property type="match status" value="1"/>
</dbReference>
<keyword evidence="3" id="KW-0731">Sigma factor</keyword>
<sequence>MRGSSHRPADSQKKACTRPHPLCMESTGASGDLLALAGDGLLAGRAADGDSRAFGILIRRHAPVLRAYVNRITRRPSDTDDVLQEVALAAWQALPQLQNPDAVKGWLFRIAERQAFAMLRKQPQTAEIDEELPSADDSLARFDDRDLLRGALSRLPAQQARVWVLREVGGLSYDEIAEELDVPVSTVRGALVLARKKLLDVMGGTA</sequence>
<dbReference type="InterPro" id="IPR013325">
    <property type="entry name" value="RNA_pol_sigma_r2"/>
</dbReference>
<evidence type="ECO:0000256" key="1">
    <source>
        <dbReference type="ARBA" id="ARBA00010641"/>
    </source>
</evidence>
<dbReference type="GO" id="GO:0006352">
    <property type="term" value="P:DNA-templated transcription initiation"/>
    <property type="evidence" value="ECO:0007669"/>
    <property type="project" value="InterPro"/>
</dbReference>
<reference evidence="10" key="1">
    <citation type="submission" date="2018-09" db="EMBL/GenBank/DDBJ databases">
        <authorList>
            <person name="Kim I."/>
        </authorList>
    </citation>
    <scope>NUCLEOTIDE SEQUENCE [LARGE SCALE GENOMIC DNA]</scope>
    <source>
        <strain evidence="10">DD4a</strain>
    </source>
</reference>
<dbReference type="InterPro" id="IPR039425">
    <property type="entry name" value="RNA_pol_sigma-70-like"/>
</dbReference>
<keyword evidence="2" id="KW-0805">Transcription regulation</keyword>
<dbReference type="InterPro" id="IPR007627">
    <property type="entry name" value="RNA_pol_sigma70_r2"/>
</dbReference>
<dbReference type="Gene3D" id="1.10.1740.10">
    <property type="match status" value="1"/>
</dbReference>